<name>G2Y3G0_BOTF4</name>
<sequence>MPTFSPYIAETRHRSYIVILMEKNPPVTTLNVQWSHKSYLTHPREKKSEGQQAQD</sequence>
<dbReference type="Proteomes" id="UP000008177">
    <property type="component" value="Unplaced contigs"/>
</dbReference>
<gene>
    <name evidence="1" type="ORF">BofuT4_uP003590.1</name>
</gene>
<protein>
    <submittedName>
        <fullName evidence="1">Uncharacterized protein</fullName>
    </submittedName>
</protein>
<dbReference type="EMBL" id="FQ790286">
    <property type="protein sequence ID" value="CCD47200.1"/>
    <property type="molecule type" value="Genomic_DNA"/>
</dbReference>
<accession>G2Y3G0</accession>
<evidence type="ECO:0000313" key="2">
    <source>
        <dbReference type="Proteomes" id="UP000008177"/>
    </source>
</evidence>
<dbReference type="HOGENOM" id="CLU_3032077_0_0_1"/>
<organism evidence="1 2">
    <name type="scientific">Botryotinia fuckeliana (strain T4)</name>
    <name type="common">Noble rot fungus</name>
    <name type="synonym">Botrytis cinerea</name>
    <dbReference type="NCBI Taxonomy" id="999810"/>
    <lineage>
        <taxon>Eukaryota</taxon>
        <taxon>Fungi</taxon>
        <taxon>Dikarya</taxon>
        <taxon>Ascomycota</taxon>
        <taxon>Pezizomycotina</taxon>
        <taxon>Leotiomycetes</taxon>
        <taxon>Helotiales</taxon>
        <taxon>Sclerotiniaceae</taxon>
        <taxon>Botrytis</taxon>
    </lineage>
</organism>
<dbReference type="AlphaFoldDB" id="G2Y3G0"/>
<proteinExistence type="predicted"/>
<dbReference type="InParanoid" id="G2Y3G0"/>
<reference evidence="2" key="1">
    <citation type="journal article" date="2011" name="PLoS Genet.">
        <title>Genomic analysis of the necrotrophic fungal pathogens Sclerotinia sclerotiorum and Botrytis cinerea.</title>
        <authorList>
            <person name="Amselem J."/>
            <person name="Cuomo C.A."/>
            <person name="van Kan J.A."/>
            <person name="Viaud M."/>
            <person name="Benito E.P."/>
            <person name="Couloux A."/>
            <person name="Coutinho P.M."/>
            <person name="de Vries R.P."/>
            <person name="Dyer P.S."/>
            <person name="Fillinger S."/>
            <person name="Fournier E."/>
            <person name="Gout L."/>
            <person name="Hahn M."/>
            <person name="Kohn L."/>
            <person name="Lapalu N."/>
            <person name="Plummer K.M."/>
            <person name="Pradier J.M."/>
            <person name="Quevillon E."/>
            <person name="Sharon A."/>
            <person name="Simon A."/>
            <person name="ten Have A."/>
            <person name="Tudzynski B."/>
            <person name="Tudzynski P."/>
            <person name="Wincker P."/>
            <person name="Andrew M."/>
            <person name="Anthouard V."/>
            <person name="Beever R.E."/>
            <person name="Beffa R."/>
            <person name="Benoit I."/>
            <person name="Bouzid O."/>
            <person name="Brault B."/>
            <person name="Chen Z."/>
            <person name="Choquer M."/>
            <person name="Collemare J."/>
            <person name="Cotton P."/>
            <person name="Danchin E.G."/>
            <person name="Da Silva C."/>
            <person name="Gautier A."/>
            <person name="Giraud C."/>
            <person name="Giraud T."/>
            <person name="Gonzalez C."/>
            <person name="Grossetete S."/>
            <person name="Guldener U."/>
            <person name="Henrissat B."/>
            <person name="Howlett B.J."/>
            <person name="Kodira C."/>
            <person name="Kretschmer M."/>
            <person name="Lappartient A."/>
            <person name="Leroch M."/>
            <person name="Levis C."/>
            <person name="Mauceli E."/>
            <person name="Neuveglise C."/>
            <person name="Oeser B."/>
            <person name="Pearson M."/>
            <person name="Poulain J."/>
            <person name="Poussereau N."/>
            <person name="Quesneville H."/>
            <person name="Rascle C."/>
            <person name="Schumacher J."/>
            <person name="Segurens B."/>
            <person name="Sexton A."/>
            <person name="Silva E."/>
            <person name="Sirven C."/>
            <person name="Soanes D.M."/>
            <person name="Talbot N.J."/>
            <person name="Templeton M."/>
            <person name="Yandava C."/>
            <person name="Yarden O."/>
            <person name="Zeng Q."/>
            <person name="Rollins J.A."/>
            <person name="Lebrun M.H."/>
            <person name="Dickman M."/>
        </authorList>
    </citation>
    <scope>NUCLEOTIDE SEQUENCE [LARGE SCALE GENOMIC DNA]</scope>
    <source>
        <strain evidence="2">T4</strain>
    </source>
</reference>
<evidence type="ECO:0000313" key="1">
    <source>
        <dbReference type="EMBL" id="CCD47200.1"/>
    </source>
</evidence>